<dbReference type="EMBL" id="MUKB01000119">
    <property type="protein sequence ID" value="OPX17478.1"/>
    <property type="molecule type" value="Genomic_DNA"/>
</dbReference>
<name>A0A1V4QDP4_UNCW3</name>
<dbReference type="InterPro" id="IPR017900">
    <property type="entry name" value="4Fe4S_Fe_S_CS"/>
</dbReference>
<organism evidence="6 7">
    <name type="scientific">candidate division WOR-3 bacterium 4484_100</name>
    <dbReference type="NCBI Taxonomy" id="1936077"/>
    <lineage>
        <taxon>Bacteria</taxon>
        <taxon>Bacteria division WOR-3</taxon>
    </lineage>
</organism>
<dbReference type="GO" id="GO:0046872">
    <property type="term" value="F:metal ion binding"/>
    <property type="evidence" value="ECO:0007669"/>
    <property type="project" value="UniProtKB-KW"/>
</dbReference>
<evidence type="ECO:0000259" key="5">
    <source>
        <dbReference type="PROSITE" id="PS51379"/>
    </source>
</evidence>
<dbReference type="GO" id="GO:0051539">
    <property type="term" value="F:4 iron, 4 sulfur cluster binding"/>
    <property type="evidence" value="ECO:0007669"/>
    <property type="project" value="UniProtKB-KW"/>
</dbReference>
<dbReference type="SUPFAM" id="SSF54862">
    <property type="entry name" value="4Fe-4S ferredoxins"/>
    <property type="match status" value="1"/>
</dbReference>
<sequence>MESLVPGFFLAGCAQAPKDIPDTVAQASAAASKVLEMFSRGELQAEPFIVTVDEERCAGCRLCIVACPYDARVYDKEKGVVRVEQALCQGCGACVVACPSGATQQKNLSDQQLSKMVEVVIAN</sequence>
<comment type="caution">
    <text evidence="6">The sequence shown here is derived from an EMBL/GenBank/DDBJ whole genome shotgun (WGS) entry which is preliminary data.</text>
</comment>
<evidence type="ECO:0000313" key="6">
    <source>
        <dbReference type="EMBL" id="OPX17478.1"/>
    </source>
</evidence>
<evidence type="ECO:0000256" key="3">
    <source>
        <dbReference type="ARBA" id="ARBA00023004"/>
    </source>
</evidence>
<dbReference type="InterPro" id="IPR017896">
    <property type="entry name" value="4Fe4S_Fe-S-bd"/>
</dbReference>
<dbReference type="PROSITE" id="PS51379">
    <property type="entry name" value="4FE4S_FER_2"/>
    <property type="match status" value="2"/>
</dbReference>
<dbReference type="Proteomes" id="UP000191663">
    <property type="component" value="Unassembled WGS sequence"/>
</dbReference>
<feature type="domain" description="4Fe-4S ferredoxin-type" evidence="5">
    <location>
        <begin position="48"/>
        <end position="77"/>
    </location>
</feature>
<dbReference type="PROSITE" id="PS00198">
    <property type="entry name" value="4FE4S_FER_1"/>
    <property type="match status" value="2"/>
</dbReference>
<keyword evidence="1" id="KW-0004">4Fe-4S</keyword>
<reference evidence="7" key="1">
    <citation type="submission" date="2017-01" db="EMBL/GenBank/DDBJ databases">
        <title>Novel pathways for hydrocarbon cycling and metabolic interdependencies in hydrothermal sediment communities.</title>
        <authorList>
            <person name="Dombrowski N."/>
            <person name="Seitz K."/>
            <person name="Teske A."/>
            <person name="Baker B."/>
        </authorList>
    </citation>
    <scope>NUCLEOTIDE SEQUENCE [LARGE SCALE GENOMIC DNA]</scope>
</reference>
<dbReference type="PANTHER" id="PTHR43177">
    <property type="entry name" value="PROTEIN NRFC"/>
    <property type="match status" value="1"/>
</dbReference>
<proteinExistence type="predicted"/>
<dbReference type="InterPro" id="IPR050954">
    <property type="entry name" value="ET_IronSulfur_Cluster-Binding"/>
</dbReference>
<dbReference type="PANTHER" id="PTHR43177:SF3">
    <property type="entry name" value="PROTEIN NRFC HOMOLOG"/>
    <property type="match status" value="1"/>
</dbReference>
<dbReference type="AlphaFoldDB" id="A0A1V4QDP4"/>
<evidence type="ECO:0000313" key="7">
    <source>
        <dbReference type="Proteomes" id="UP000191663"/>
    </source>
</evidence>
<keyword evidence="2" id="KW-0479">Metal-binding</keyword>
<keyword evidence="3" id="KW-0408">Iron</keyword>
<protein>
    <recommendedName>
        <fullName evidence="5">4Fe-4S ferredoxin-type domain-containing protein</fullName>
    </recommendedName>
</protein>
<gene>
    <name evidence="6" type="ORF">BXT86_06315</name>
</gene>
<feature type="domain" description="4Fe-4S ferredoxin-type" evidence="5">
    <location>
        <begin position="79"/>
        <end position="108"/>
    </location>
</feature>
<evidence type="ECO:0000256" key="2">
    <source>
        <dbReference type="ARBA" id="ARBA00022723"/>
    </source>
</evidence>
<dbReference type="Gene3D" id="3.30.70.20">
    <property type="match status" value="2"/>
</dbReference>
<accession>A0A1V4QDP4</accession>
<dbReference type="Pfam" id="PF12838">
    <property type="entry name" value="Fer4_7"/>
    <property type="match status" value="1"/>
</dbReference>
<evidence type="ECO:0000256" key="4">
    <source>
        <dbReference type="ARBA" id="ARBA00023014"/>
    </source>
</evidence>
<evidence type="ECO:0000256" key="1">
    <source>
        <dbReference type="ARBA" id="ARBA00022485"/>
    </source>
</evidence>
<keyword evidence="4" id="KW-0411">Iron-sulfur</keyword>